<feature type="transmembrane region" description="Helical" evidence="1">
    <location>
        <begin position="87"/>
        <end position="111"/>
    </location>
</feature>
<sequence>MSVVCVAKYTSVEEALVARSKLEFYEVPAWFVEEHAARCKWVYLQGASYCHIEVPASFAEDARFLLADTNEELEAEDYGEAYVSKRFWLMALCVALSIQYFGIIFIADHLWHWWKKVRR</sequence>
<dbReference type="AlphaFoldDB" id="A0A1C3RLZ7"/>
<keyword evidence="1" id="KW-1133">Transmembrane helix</keyword>
<dbReference type="EMBL" id="FLYE01000048">
    <property type="protein sequence ID" value="SCA58311.1"/>
    <property type="molecule type" value="Genomic_DNA"/>
</dbReference>
<dbReference type="RefSeq" id="WP_069190309.1">
    <property type="nucleotide sequence ID" value="NZ_FLYE01000048.1"/>
</dbReference>
<proteinExistence type="predicted"/>
<name>A0A1C3RLZ7_9PROT</name>
<evidence type="ECO:0000313" key="2">
    <source>
        <dbReference type="EMBL" id="SCA58311.1"/>
    </source>
</evidence>
<keyword evidence="1" id="KW-0472">Membrane</keyword>
<accession>A0A1C3RLZ7</accession>
<keyword evidence="1" id="KW-0812">Transmembrane</keyword>
<dbReference type="OrthoDB" id="8480302at2"/>
<keyword evidence="3" id="KW-1185">Reference proteome</keyword>
<organism evidence="2 3">
    <name type="scientific">Candidatus Terasakiella magnetica</name>
    <dbReference type="NCBI Taxonomy" id="1867952"/>
    <lineage>
        <taxon>Bacteria</taxon>
        <taxon>Pseudomonadati</taxon>
        <taxon>Pseudomonadota</taxon>
        <taxon>Alphaproteobacteria</taxon>
        <taxon>Rhodospirillales</taxon>
        <taxon>Terasakiellaceae</taxon>
        <taxon>Terasakiella</taxon>
    </lineage>
</organism>
<evidence type="ECO:0000256" key="1">
    <source>
        <dbReference type="SAM" id="Phobius"/>
    </source>
</evidence>
<evidence type="ECO:0008006" key="4">
    <source>
        <dbReference type="Google" id="ProtNLM"/>
    </source>
</evidence>
<gene>
    <name evidence="2" type="ORF">MTBPR1_90158</name>
</gene>
<dbReference type="Proteomes" id="UP000231658">
    <property type="component" value="Unassembled WGS sequence"/>
</dbReference>
<reference evidence="2 3" key="1">
    <citation type="submission" date="2016-07" db="EMBL/GenBank/DDBJ databases">
        <authorList>
            <person name="Lefevre C.T."/>
        </authorList>
    </citation>
    <scope>NUCLEOTIDE SEQUENCE [LARGE SCALE GENOMIC DNA]</scope>
    <source>
        <strain evidence="2">PR1</strain>
    </source>
</reference>
<protein>
    <recommendedName>
        <fullName evidence="4">DUF2007 domain-containing protein</fullName>
    </recommendedName>
</protein>
<evidence type="ECO:0000313" key="3">
    <source>
        <dbReference type="Proteomes" id="UP000231658"/>
    </source>
</evidence>